<evidence type="ECO:0000256" key="5">
    <source>
        <dbReference type="ARBA" id="ARBA00023002"/>
    </source>
</evidence>
<accession>A0A370U394</accession>
<dbReference type="GO" id="GO:0020037">
    <property type="term" value="F:heme binding"/>
    <property type="evidence" value="ECO:0007669"/>
    <property type="project" value="InterPro"/>
</dbReference>
<keyword evidence="10" id="KW-0472">Membrane</keyword>
<dbReference type="PROSITE" id="PS00086">
    <property type="entry name" value="CYTOCHROME_P450"/>
    <property type="match status" value="1"/>
</dbReference>
<dbReference type="Gene3D" id="1.10.630.10">
    <property type="entry name" value="Cytochrome P450"/>
    <property type="match status" value="1"/>
</dbReference>
<dbReference type="RefSeq" id="XP_031874904.1">
    <property type="nucleotide sequence ID" value="XM_032010850.1"/>
</dbReference>
<reference evidence="11 12" key="1">
    <citation type="journal article" date="2018" name="IMA Fungus">
        <title>IMA Genome-F 9: Draft genome sequence of Annulohypoxylon stygium, Aspergillus mulundensis, Berkeleyomyces basicola (syn. Thielaviopsis basicola), Ceratocystis smalleyi, two Cercospora beticola strains, Coleophoma cylindrospora, Fusarium fracticaudum, Phialophora cf. hyalina, and Morchella septimelata.</title>
        <authorList>
            <person name="Wingfield B.D."/>
            <person name="Bills G.F."/>
            <person name="Dong Y."/>
            <person name="Huang W."/>
            <person name="Nel W.J."/>
            <person name="Swalarsk-Parry B.S."/>
            <person name="Vaghefi N."/>
            <person name="Wilken P.M."/>
            <person name="An Z."/>
            <person name="de Beer Z.W."/>
            <person name="De Vos L."/>
            <person name="Chen L."/>
            <person name="Duong T.A."/>
            <person name="Gao Y."/>
            <person name="Hammerbacher A."/>
            <person name="Kikkert J.R."/>
            <person name="Li Y."/>
            <person name="Li H."/>
            <person name="Li K."/>
            <person name="Li Q."/>
            <person name="Liu X."/>
            <person name="Ma X."/>
            <person name="Naidoo K."/>
            <person name="Pethybridge S.J."/>
            <person name="Sun J."/>
            <person name="Steenkamp E.T."/>
            <person name="van der Nest M.A."/>
            <person name="van Wyk S."/>
            <person name="Wingfield M.J."/>
            <person name="Xiong C."/>
            <person name="Yue Q."/>
            <person name="Zhang X."/>
        </authorList>
    </citation>
    <scope>NUCLEOTIDE SEQUENCE [LARGE SCALE GENOMIC DNA]</scope>
    <source>
        <strain evidence="11 12">BP 5553</strain>
    </source>
</reference>
<dbReference type="InterPro" id="IPR050121">
    <property type="entry name" value="Cytochrome_P450_monoxygenase"/>
</dbReference>
<organism evidence="11 12">
    <name type="scientific">Venustampulla echinocandica</name>
    <dbReference type="NCBI Taxonomy" id="2656787"/>
    <lineage>
        <taxon>Eukaryota</taxon>
        <taxon>Fungi</taxon>
        <taxon>Dikarya</taxon>
        <taxon>Ascomycota</taxon>
        <taxon>Pezizomycotina</taxon>
        <taxon>Leotiomycetes</taxon>
        <taxon>Helotiales</taxon>
        <taxon>Pleuroascaceae</taxon>
        <taxon>Venustampulla</taxon>
    </lineage>
</organism>
<keyword evidence="7 9" id="KW-0503">Monooxygenase</keyword>
<dbReference type="PANTHER" id="PTHR24305:SF230">
    <property type="entry name" value="P450, PUTATIVE (EUROFUNG)-RELATED"/>
    <property type="match status" value="1"/>
</dbReference>
<keyword evidence="3 8" id="KW-0349">Heme</keyword>
<comment type="caution">
    <text evidence="11">The sequence shown here is derived from an EMBL/GenBank/DDBJ whole genome shotgun (WGS) entry which is preliminary data.</text>
</comment>
<dbReference type="GeneID" id="43595076"/>
<evidence type="ECO:0000256" key="10">
    <source>
        <dbReference type="SAM" id="Phobius"/>
    </source>
</evidence>
<dbReference type="GO" id="GO:0005506">
    <property type="term" value="F:iron ion binding"/>
    <property type="evidence" value="ECO:0007669"/>
    <property type="project" value="InterPro"/>
</dbReference>
<sequence>MAPVAENWTILSVASGIVCCTVLYILILSFYRIYFHPLSKYPGPALWAASRFPSAYYLTKGVIPYKTLELHNRYGPVVRLSPNELSFILDAAWQDIYGKPAARNTQLMKDQNQFLTHENGVHGLLGEPDDSKHARMRRNLSHGFSEKALRDQEPIIKSYVDLLIQRLHENSKEPVDVVKWFNFITFDIIGDLTFGESFECLKTSQVHFWVQSIFLHLKNLVFMGLLSSYGLVPIVLFFLPQSIKAKEQRHKDFTKAVLKKRLETSTSRPDFLSLAQKQLNQPQGITFDELVPTTGPLIFAGSETTATLLSGVTYYLTTHPSIYAKLTEEIRTAFKTEDEINIVSVNNLTYMLAVLSETLRIYPPAPASFNRVTPPEGCMVAGHFVPGNAIVAVNQWSANHSTLNFTRPWDFVPERWLGDAEFKDDKGKVVQPFSVGPRNCIGRNLAFAEMRLILARLVWNFDLVLEEKSKGWVENQDVMMVYLKPPLMVKLNPVVRG</sequence>
<dbReference type="InterPro" id="IPR002401">
    <property type="entry name" value="Cyt_P450_E_grp-I"/>
</dbReference>
<feature type="binding site" description="axial binding residue" evidence="8">
    <location>
        <position position="440"/>
    </location>
    <ligand>
        <name>heme</name>
        <dbReference type="ChEBI" id="CHEBI:30413"/>
    </ligand>
    <ligandPart>
        <name>Fe</name>
        <dbReference type="ChEBI" id="CHEBI:18248"/>
    </ligandPart>
</feature>
<evidence type="ECO:0000313" key="12">
    <source>
        <dbReference type="Proteomes" id="UP000254866"/>
    </source>
</evidence>
<protein>
    <recommendedName>
        <fullName evidence="13">Cytochrome P450</fullName>
    </recommendedName>
</protein>
<feature type="transmembrane region" description="Helical" evidence="10">
    <location>
        <begin position="220"/>
        <end position="239"/>
    </location>
</feature>
<dbReference type="AlphaFoldDB" id="A0A370U394"/>
<gene>
    <name evidence="11" type="ORF">BP5553_02227</name>
</gene>
<evidence type="ECO:0000256" key="2">
    <source>
        <dbReference type="ARBA" id="ARBA00010617"/>
    </source>
</evidence>
<dbReference type="PRINTS" id="PR00385">
    <property type="entry name" value="P450"/>
</dbReference>
<name>A0A370U394_9HELO</name>
<keyword evidence="6 8" id="KW-0408">Iron</keyword>
<dbReference type="GO" id="GO:0004497">
    <property type="term" value="F:monooxygenase activity"/>
    <property type="evidence" value="ECO:0007669"/>
    <property type="project" value="UniProtKB-KW"/>
</dbReference>
<dbReference type="FunFam" id="1.10.630.10:FF:000047">
    <property type="entry name" value="Cytochrome P450 monooxygenase"/>
    <property type="match status" value="1"/>
</dbReference>
<dbReference type="SUPFAM" id="SSF48264">
    <property type="entry name" value="Cytochrome P450"/>
    <property type="match status" value="1"/>
</dbReference>
<evidence type="ECO:0000256" key="4">
    <source>
        <dbReference type="ARBA" id="ARBA00022723"/>
    </source>
</evidence>
<evidence type="ECO:0008006" key="13">
    <source>
        <dbReference type="Google" id="ProtNLM"/>
    </source>
</evidence>
<dbReference type="EMBL" id="NPIC01000001">
    <property type="protein sequence ID" value="RDL42248.1"/>
    <property type="molecule type" value="Genomic_DNA"/>
</dbReference>
<proteinExistence type="inferred from homology"/>
<evidence type="ECO:0000256" key="7">
    <source>
        <dbReference type="ARBA" id="ARBA00023033"/>
    </source>
</evidence>
<feature type="transmembrane region" description="Helical" evidence="10">
    <location>
        <begin position="12"/>
        <end position="31"/>
    </location>
</feature>
<evidence type="ECO:0000256" key="8">
    <source>
        <dbReference type="PIRSR" id="PIRSR602401-1"/>
    </source>
</evidence>
<dbReference type="PANTHER" id="PTHR24305">
    <property type="entry name" value="CYTOCHROME P450"/>
    <property type="match status" value="1"/>
</dbReference>
<keyword evidence="5 9" id="KW-0560">Oxidoreductase</keyword>
<keyword evidence="4 8" id="KW-0479">Metal-binding</keyword>
<dbReference type="InterPro" id="IPR017972">
    <property type="entry name" value="Cyt_P450_CS"/>
</dbReference>
<dbReference type="Proteomes" id="UP000254866">
    <property type="component" value="Unassembled WGS sequence"/>
</dbReference>
<dbReference type="InterPro" id="IPR001128">
    <property type="entry name" value="Cyt_P450"/>
</dbReference>
<keyword evidence="12" id="KW-1185">Reference proteome</keyword>
<keyword evidence="10" id="KW-0812">Transmembrane</keyword>
<dbReference type="Pfam" id="PF00067">
    <property type="entry name" value="p450"/>
    <property type="match status" value="1"/>
</dbReference>
<evidence type="ECO:0000256" key="3">
    <source>
        <dbReference type="ARBA" id="ARBA00022617"/>
    </source>
</evidence>
<dbReference type="InterPro" id="IPR036396">
    <property type="entry name" value="Cyt_P450_sf"/>
</dbReference>
<dbReference type="STRING" id="2656787.A0A370U394"/>
<comment type="similarity">
    <text evidence="2 9">Belongs to the cytochrome P450 family.</text>
</comment>
<evidence type="ECO:0000256" key="1">
    <source>
        <dbReference type="ARBA" id="ARBA00001971"/>
    </source>
</evidence>
<keyword evidence="10" id="KW-1133">Transmembrane helix</keyword>
<evidence type="ECO:0000256" key="6">
    <source>
        <dbReference type="ARBA" id="ARBA00023004"/>
    </source>
</evidence>
<dbReference type="CDD" id="cd11058">
    <property type="entry name" value="CYP60B-like"/>
    <property type="match status" value="1"/>
</dbReference>
<evidence type="ECO:0000313" key="11">
    <source>
        <dbReference type="EMBL" id="RDL42248.1"/>
    </source>
</evidence>
<dbReference type="GO" id="GO:0016705">
    <property type="term" value="F:oxidoreductase activity, acting on paired donors, with incorporation or reduction of molecular oxygen"/>
    <property type="evidence" value="ECO:0007669"/>
    <property type="project" value="InterPro"/>
</dbReference>
<dbReference type="OrthoDB" id="1470350at2759"/>
<dbReference type="GO" id="GO:0009403">
    <property type="term" value="P:toxin biosynthetic process"/>
    <property type="evidence" value="ECO:0007669"/>
    <property type="project" value="UniProtKB-ARBA"/>
</dbReference>
<evidence type="ECO:0000256" key="9">
    <source>
        <dbReference type="RuleBase" id="RU000461"/>
    </source>
</evidence>
<dbReference type="PRINTS" id="PR00463">
    <property type="entry name" value="EP450I"/>
</dbReference>
<comment type="cofactor">
    <cofactor evidence="1 8">
        <name>heme</name>
        <dbReference type="ChEBI" id="CHEBI:30413"/>
    </cofactor>
</comment>